<dbReference type="Gene3D" id="3.40.109.10">
    <property type="entry name" value="NADH Oxidase"/>
    <property type="match status" value="1"/>
</dbReference>
<dbReference type="GO" id="GO:0046872">
    <property type="term" value="F:metal ion binding"/>
    <property type="evidence" value="ECO:0007669"/>
    <property type="project" value="UniProtKB-KW"/>
</dbReference>
<dbReference type="CDD" id="cd02062">
    <property type="entry name" value="Nitro_FMN_reductase"/>
    <property type="match status" value="1"/>
</dbReference>
<reference evidence="11" key="1">
    <citation type="journal article" date="2015" name="Nature">
        <title>Complex archaea that bridge the gap between prokaryotes and eukaryotes.</title>
        <authorList>
            <person name="Spang A."/>
            <person name="Saw J.H."/>
            <person name="Jorgensen S.L."/>
            <person name="Zaremba-Niedzwiedzka K."/>
            <person name="Martijn J."/>
            <person name="Lind A.E."/>
            <person name="van Eijk R."/>
            <person name="Schleper C."/>
            <person name="Guy L."/>
            <person name="Ettema T.J."/>
        </authorList>
    </citation>
    <scope>NUCLEOTIDE SEQUENCE</scope>
</reference>
<accession>A0A0F9QFL3</accession>
<proteinExistence type="predicted"/>
<name>A0A0F9QFL3_9ZZZZ</name>
<dbReference type="Gene3D" id="3.30.1330.100">
    <property type="entry name" value="CofE-like"/>
    <property type="match status" value="1"/>
</dbReference>
<dbReference type="Gene3D" id="3.90.1660.10">
    <property type="entry name" value="CofE-like domain"/>
    <property type="match status" value="1"/>
</dbReference>
<keyword evidence="7" id="KW-0464">Manganese</keyword>
<dbReference type="NCBIfam" id="TIGR01916">
    <property type="entry name" value="F420_cofE"/>
    <property type="match status" value="1"/>
</dbReference>
<evidence type="ECO:0000256" key="6">
    <source>
        <dbReference type="ARBA" id="ARBA00023134"/>
    </source>
</evidence>
<organism evidence="11">
    <name type="scientific">marine sediment metagenome</name>
    <dbReference type="NCBI Taxonomy" id="412755"/>
    <lineage>
        <taxon>unclassified sequences</taxon>
        <taxon>metagenomes</taxon>
        <taxon>ecological metagenomes</taxon>
    </lineage>
</organism>
<evidence type="ECO:0000259" key="10">
    <source>
        <dbReference type="Pfam" id="PF01996"/>
    </source>
</evidence>
<evidence type="ECO:0000256" key="8">
    <source>
        <dbReference type="ARBA" id="ARBA00023268"/>
    </source>
</evidence>
<dbReference type="AlphaFoldDB" id="A0A0F9QFL3"/>
<dbReference type="GO" id="GO:0016491">
    <property type="term" value="F:oxidoreductase activity"/>
    <property type="evidence" value="ECO:0007669"/>
    <property type="project" value="InterPro"/>
</dbReference>
<evidence type="ECO:0000256" key="4">
    <source>
        <dbReference type="ARBA" id="ARBA00022842"/>
    </source>
</evidence>
<keyword evidence="2" id="KW-0479">Metal-binding</keyword>
<dbReference type="InterPro" id="IPR002847">
    <property type="entry name" value="F420-0_gamma-glut_ligase-dom"/>
</dbReference>
<keyword evidence="3" id="KW-0547">Nucleotide-binding</keyword>
<keyword evidence="6" id="KW-0342">GTP-binding</keyword>
<evidence type="ECO:0000256" key="2">
    <source>
        <dbReference type="ARBA" id="ARBA00022723"/>
    </source>
</evidence>
<dbReference type="NCBIfam" id="NF009809">
    <property type="entry name" value="PRK13293.1"/>
    <property type="match status" value="1"/>
</dbReference>
<dbReference type="Pfam" id="PF00881">
    <property type="entry name" value="Nitroreductase"/>
    <property type="match status" value="1"/>
</dbReference>
<evidence type="ECO:0000259" key="9">
    <source>
        <dbReference type="Pfam" id="PF00881"/>
    </source>
</evidence>
<protein>
    <recommendedName>
        <fullName evidence="12">Coenzyme F420:L-glutamate ligase-like domain-containing protein</fullName>
    </recommendedName>
</protein>
<evidence type="ECO:0000313" key="11">
    <source>
        <dbReference type="EMBL" id="KKN12026.1"/>
    </source>
</evidence>
<feature type="domain" description="Nitroreductase" evidence="9">
    <location>
        <begin position="275"/>
        <end position="448"/>
    </location>
</feature>
<dbReference type="InterPro" id="IPR000415">
    <property type="entry name" value="Nitroreductase-like"/>
</dbReference>
<keyword evidence="4" id="KW-0460">Magnesium</keyword>
<evidence type="ECO:0000256" key="5">
    <source>
        <dbReference type="ARBA" id="ARBA00022958"/>
    </source>
</evidence>
<keyword evidence="1" id="KW-0436">Ligase</keyword>
<comment type="caution">
    <text evidence="11">The sequence shown here is derived from an EMBL/GenBank/DDBJ whole genome shotgun (WGS) entry which is preliminary data.</text>
</comment>
<keyword evidence="5" id="KW-0630">Potassium</keyword>
<dbReference type="InterPro" id="IPR029479">
    <property type="entry name" value="Nitroreductase"/>
</dbReference>
<dbReference type="PANTHER" id="PTHR47917">
    <property type="match status" value="1"/>
</dbReference>
<dbReference type="GO" id="GO:0052618">
    <property type="term" value="F:coenzyme F420-0:L-glutamate ligase activity"/>
    <property type="evidence" value="ECO:0007669"/>
    <property type="project" value="TreeGrafter"/>
</dbReference>
<dbReference type="SUPFAM" id="SSF144010">
    <property type="entry name" value="CofE-like"/>
    <property type="match status" value="1"/>
</dbReference>
<dbReference type="SUPFAM" id="SSF55469">
    <property type="entry name" value="FMN-dependent nitroreductase-like"/>
    <property type="match status" value="1"/>
</dbReference>
<evidence type="ECO:0000256" key="3">
    <source>
        <dbReference type="ARBA" id="ARBA00022741"/>
    </source>
</evidence>
<keyword evidence="8" id="KW-0511">Multifunctional enzyme</keyword>
<evidence type="ECO:0000256" key="7">
    <source>
        <dbReference type="ARBA" id="ARBA00023211"/>
    </source>
</evidence>
<dbReference type="EMBL" id="LAZR01004076">
    <property type="protein sequence ID" value="KKN12026.1"/>
    <property type="molecule type" value="Genomic_DNA"/>
</dbReference>
<feature type="domain" description="Coenzyme F420:L-glutamate ligase-like" evidence="10">
    <location>
        <begin position="15"/>
        <end position="240"/>
    </location>
</feature>
<evidence type="ECO:0000256" key="1">
    <source>
        <dbReference type="ARBA" id="ARBA00022598"/>
    </source>
</evidence>
<dbReference type="PANTHER" id="PTHR47917:SF1">
    <property type="entry name" value="COENZYME F420:L-GLUTAMATE LIGASE"/>
    <property type="match status" value="1"/>
</dbReference>
<dbReference type="GO" id="GO:0005525">
    <property type="term" value="F:GTP binding"/>
    <property type="evidence" value="ECO:0007669"/>
    <property type="project" value="UniProtKB-KW"/>
</dbReference>
<dbReference type="InterPro" id="IPR008225">
    <property type="entry name" value="F420-0_g-glutamyl_ligase"/>
</dbReference>
<gene>
    <name evidence="11" type="ORF">LCGC14_1020610</name>
</gene>
<evidence type="ECO:0008006" key="12">
    <source>
        <dbReference type="Google" id="ProtNLM"/>
    </source>
</evidence>
<sequence>MSFENQIKLIGLKDIPIIKKGDDLSEIILHNLRINKIFLDDGDLIAIAQTIISKSNGRIRNLNEINPSDKALKLFAKIAPKTKSHGLPIKEPKLIQAILDESKKIIRAEHVLITETKHGFICANAGIDKSNVDGEDHISLLPENSDEDAEKIKRELKKLTNKDIGVIITDSFGRPFRIGSVGVALGVSGITPLLDKRGKKDLFGHDLQTTIIAQVDNLASAAQLVMGEADEGIPIVLIKGYKYDLSKNTTINPIIREKNFDLFREKRGEEFATILRSRRSYKLSFEDKKVDRKIIEECIKLAQWAPSAHNRQYWRYTIIEKGTIRRNLIERMNEKLRIDLQNEGRSGDFIKMKINQTKNNFIKAPILVLLCLDRTDLEKYPDPERTQNEFILGIQSISSSATYLLIAFEMKKLAACWYSAPLFTKDITKKTLQLPQSYIPMAFFTVGYPKGSVKAPQRKNVSEIIFELKI</sequence>
<dbReference type="Pfam" id="PF01996">
    <property type="entry name" value="F420_ligase"/>
    <property type="match status" value="1"/>
</dbReference>